<organism evidence="4 5">
    <name type="scientific">Breznakia pachnodae</name>
    <dbReference type="NCBI Taxonomy" id="265178"/>
    <lineage>
        <taxon>Bacteria</taxon>
        <taxon>Bacillati</taxon>
        <taxon>Bacillota</taxon>
        <taxon>Erysipelotrichia</taxon>
        <taxon>Erysipelotrichales</taxon>
        <taxon>Erysipelotrichaceae</taxon>
        <taxon>Breznakia</taxon>
    </lineage>
</organism>
<dbReference type="InterPro" id="IPR044731">
    <property type="entry name" value="BDH-like"/>
</dbReference>
<dbReference type="Gene3D" id="3.40.50.1970">
    <property type="match status" value="1"/>
</dbReference>
<protein>
    <submittedName>
        <fullName evidence="4">Alcohol dehydrogenase YqhD (Iron-dependent ADH family)</fullName>
    </submittedName>
</protein>
<dbReference type="Gene3D" id="1.20.1090.10">
    <property type="entry name" value="Dehydroquinate synthase-like - alpha domain"/>
    <property type="match status" value="1"/>
</dbReference>
<dbReference type="InterPro" id="IPR018211">
    <property type="entry name" value="ADH_Fe_CS"/>
</dbReference>
<dbReference type="PANTHER" id="PTHR43633">
    <property type="entry name" value="ALCOHOL DEHYDROGENASE YQHD"/>
    <property type="match status" value="1"/>
</dbReference>
<keyword evidence="5" id="KW-1185">Reference proteome</keyword>
<dbReference type="Pfam" id="PF25137">
    <property type="entry name" value="ADH_Fe_C"/>
    <property type="match status" value="1"/>
</dbReference>
<dbReference type="SUPFAM" id="SSF56796">
    <property type="entry name" value="Dehydroquinate synthase-like"/>
    <property type="match status" value="1"/>
</dbReference>
<feature type="domain" description="Fe-containing alcohol dehydrogenase-like C-terminal" evidence="3">
    <location>
        <begin position="189"/>
        <end position="384"/>
    </location>
</feature>
<gene>
    <name evidence="4" type="ORF">J2S15_000372</name>
</gene>
<reference evidence="4 5" key="1">
    <citation type="submission" date="2023-07" db="EMBL/GenBank/DDBJ databases">
        <title>Genomic Encyclopedia of Type Strains, Phase IV (KMG-IV): sequencing the most valuable type-strain genomes for metagenomic binning, comparative biology and taxonomic classification.</title>
        <authorList>
            <person name="Goeker M."/>
        </authorList>
    </citation>
    <scope>NUCLEOTIDE SEQUENCE [LARGE SCALE GENOMIC DNA]</scope>
    <source>
        <strain evidence="4 5">DSM 16784</strain>
    </source>
</reference>
<dbReference type="InterPro" id="IPR056798">
    <property type="entry name" value="ADH_Fe_C"/>
</dbReference>
<dbReference type="InterPro" id="IPR001670">
    <property type="entry name" value="ADH_Fe/GldA"/>
</dbReference>
<evidence type="ECO:0000259" key="2">
    <source>
        <dbReference type="Pfam" id="PF00465"/>
    </source>
</evidence>
<evidence type="ECO:0000313" key="5">
    <source>
        <dbReference type="Proteomes" id="UP001230220"/>
    </source>
</evidence>
<dbReference type="RefSeq" id="WP_307404923.1">
    <property type="nucleotide sequence ID" value="NZ_JAUSUR010000001.1"/>
</dbReference>
<keyword evidence="1" id="KW-0560">Oxidoreductase</keyword>
<dbReference type="Pfam" id="PF00465">
    <property type="entry name" value="Fe-ADH"/>
    <property type="match status" value="1"/>
</dbReference>
<name>A0ABU0DYD1_9FIRM</name>
<dbReference type="PANTHER" id="PTHR43633:SF1">
    <property type="entry name" value="ALCOHOL DEHYDROGENASE YQHD"/>
    <property type="match status" value="1"/>
</dbReference>
<evidence type="ECO:0000313" key="4">
    <source>
        <dbReference type="EMBL" id="MDQ0359641.1"/>
    </source>
</evidence>
<dbReference type="PROSITE" id="PS00060">
    <property type="entry name" value="ADH_IRON_2"/>
    <property type="match status" value="1"/>
</dbReference>
<proteinExistence type="predicted"/>
<accession>A0ABU0DYD1</accession>
<evidence type="ECO:0000259" key="3">
    <source>
        <dbReference type="Pfam" id="PF25137"/>
    </source>
</evidence>
<comment type="caution">
    <text evidence="4">The sequence shown here is derived from an EMBL/GenBank/DDBJ whole genome shotgun (WGS) entry which is preliminary data.</text>
</comment>
<dbReference type="Proteomes" id="UP001230220">
    <property type="component" value="Unassembled WGS sequence"/>
</dbReference>
<evidence type="ECO:0000256" key="1">
    <source>
        <dbReference type="ARBA" id="ARBA00023002"/>
    </source>
</evidence>
<dbReference type="CDD" id="cd08187">
    <property type="entry name" value="BDH"/>
    <property type="match status" value="1"/>
</dbReference>
<sequence>MQNFIYDIPTKVYFGKDQIQHLHTILGEYGKKALLVYGGGSIKRNGIYDAILKEAEVSATSIVELSGVEANPQLGTVKRGIKIAREAQADVILAVGGGSSIDCAKAIAAGVYYDGNPWDFVIDESKITKALPIISVLTIAATGSEMDHISVISNIETQEKIGMRHPLLRPKVSIMDPTYTFSVSKYQSASGTADIMSHVMESYFSKEEAYLQDQFAESLLKTCIEFGVTAYNKPDHYEARANLMWASSWAINDLLKLGKPVAWSVHPIEHQLSAVYDITHGVGLAILTPHWMEYVLNDSTVEKFATLARNVWGVEDCEDQFKVARAGIERLKAFYHQLELPTTLSQLDIDETHFEAMAAKCEPALKDAYVALSKEDIIKIYKASL</sequence>
<feature type="domain" description="Alcohol dehydrogenase iron-type/glycerol dehydrogenase GldA" evidence="2">
    <location>
        <begin position="9"/>
        <end position="177"/>
    </location>
</feature>
<dbReference type="EMBL" id="JAUSUR010000001">
    <property type="protein sequence ID" value="MDQ0359641.1"/>
    <property type="molecule type" value="Genomic_DNA"/>
</dbReference>